<proteinExistence type="predicted"/>
<feature type="non-terminal residue" evidence="2">
    <location>
        <position position="1"/>
    </location>
</feature>
<feature type="region of interest" description="Disordered" evidence="1">
    <location>
        <begin position="1"/>
        <end position="98"/>
    </location>
</feature>
<dbReference type="OrthoDB" id="7699770at2759"/>
<gene>
    <name evidence="2" type="ORF">AFUS01_LOCUS15347</name>
</gene>
<organism evidence="2 3">
    <name type="scientific">Allacma fusca</name>
    <dbReference type="NCBI Taxonomy" id="39272"/>
    <lineage>
        <taxon>Eukaryota</taxon>
        <taxon>Metazoa</taxon>
        <taxon>Ecdysozoa</taxon>
        <taxon>Arthropoda</taxon>
        <taxon>Hexapoda</taxon>
        <taxon>Collembola</taxon>
        <taxon>Symphypleona</taxon>
        <taxon>Sminthuridae</taxon>
        <taxon>Allacma</taxon>
    </lineage>
</organism>
<name>A0A8J2JW46_9HEXA</name>
<accession>A0A8J2JW46</accession>
<protein>
    <submittedName>
        <fullName evidence="2">Uncharacterized protein</fullName>
    </submittedName>
</protein>
<dbReference type="Proteomes" id="UP000708208">
    <property type="component" value="Unassembled WGS sequence"/>
</dbReference>
<reference evidence="2" key="1">
    <citation type="submission" date="2021-06" db="EMBL/GenBank/DDBJ databases">
        <authorList>
            <person name="Hodson N. C."/>
            <person name="Mongue J. A."/>
            <person name="Jaron S. K."/>
        </authorList>
    </citation>
    <scope>NUCLEOTIDE SEQUENCE</scope>
</reference>
<evidence type="ECO:0000256" key="1">
    <source>
        <dbReference type="SAM" id="MobiDB-lite"/>
    </source>
</evidence>
<feature type="compositionally biased region" description="Low complexity" evidence="1">
    <location>
        <begin position="43"/>
        <end position="55"/>
    </location>
</feature>
<evidence type="ECO:0000313" key="3">
    <source>
        <dbReference type="Proteomes" id="UP000708208"/>
    </source>
</evidence>
<dbReference type="EMBL" id="CAJVCH010135474">
    <property type="protein sequence ID" value="CAG7726434.1"/>
    <property type="molecule type" value="Genomic_DNA"/>
</dbReference>
<sequence length="127" mass="13674">MDDVEGYRSSGLSSLSRQRKPPSGNVSYTTGLSPSFQDNHPQAASSSASAGSSTAVTTDTLTSNVSGKNHHHHHHHHHHRRKGRSKSSTRYVDAEKPKKKVLGNASSLMSIPNTVKLSMLNSGFISI</sequence>
<feature type="compositionally biased region" description="Polar residues" evidence="1">
    <location>
        <begin position="24"/>
        <end position="42"/>
    </location>
</feature>
<feature type="compositionally biased region" description="Basic residues" evidence="1">
    <location>
        <begin position="68"/>
        <end position="87"/>
    </location>
</feature>
<comment type="caution">
    <text evidence="2">The sequence shown here is derived from an EMBL/GenBank/DDBJ whole genome shotgun (WGS) entry which is preliminary data.</text>
</comment>
<feature type="compositionally biased region" description="Low complexity" evidence="1">
    <location>
        <begin position="7"/>
        <end position="16"/>
    </location>
</feature>
<feature type="non-terminal residue" evidence="2">
    <location>
        <position position="127"/>
    </location>
</feature>
<keyword evidence="3" id="KW-1185">Reference proteome</keyword>
<dbReference type="AlphaFoldDB" id="A0A8J2JW46"/>
<evidence type="ECO:0000313" key="2">
    <source>
        <dbReference type="EMBL" id="CAG7726434.1"/>
    </source>
</evidence>
<feature type="compositionally biased region" description="Polar residues" evidence="1">
    <location>
        <begin position="56"/>
        <end position="67"/>
    </location>
</feature>